<feature type="compositionally biased region" description="Polar residues" evidence="1">
    <location>
        <begin position="118"/>
        <end position="136"/>
    </location>
</feature>
<dbReference type="GO" id="GO:0044727">
    <property type="term" value="P:epigenetic programing of male pronucleus"/>
    <property type="evidence" value="ECO:0007669"/>
    <property type="project" value="TreeGrafter"/>
</dbReference>
<dbReference type="AlphaFoldDB" id="A0A6P9CGL9"/>
<proteinExistence type="predicted"/>
<dbReference type="Proteomes" id="UP001652622">
    <property type="component" value="Unplaced"/>
</dbReference>
<dbReference type="OMA" id="PCHYNVT"/>
<name>A0A6P9CGL9_PANGU</name>
<evidence type="ECO:0000313" key="2">
    <source>
        <dbReference type="Proteomes" id="UP001652622"/>
    </source>
</evidence>
<dbReference type="CTD" id="285051"/>
<reference evidence="3" key="1">
    <citation type="submission" date="2025-08" db="UniProtKB">
        <authorList>
            <consortium name="RefSeq"/>
        </authorList>
    </citation>
    <scope>IDENTIFICATION</scope>
    <source>
        <tissue evidence="3">Blood</tissue>
    </source>
</reference>
<dbReference type="PANTHER" id="PTHR35678:SF1">
    <property type="entry name" value="PROTEIN STPG4"/>
    <property type="match status" value="1"/>
</dbReference>
<protein>
    <submittedName>
        <fullName evidence="3">Protein STPG4 isoform X1</fullName>
    </submittedName>
</protein>
<dbReference type="GO" id="GO:0042585">
    <property type="term" value="C:germinal vesicle"/>
    <property type="evidence" value="ECO:0007669"/>
    <property type="project" value="TreeGrafter"/>
</dbReference>
<dbReference type="GeneID" id="117671614"/>
<keyword evidence="2" id="KW-1185">Reference proteome</keyword>
<dbReference type="RefSeq" id="XP_034283508.1">
    <property type="nucleotide sequence ID" value="XM_034427617.2"/>
</dbReference>
<evidence type="ECO:0000256" key="1">
    <source>
        <dbReference type="SAM" id="MobiDB-lite"/>
    </source>
</evidence>
<gene>
    <name evidence="3" type="primary">STPG4</name>
</gene>
<sequence length="241" mass="27600">MIGGRFVSRKSEPKAIGSAERLSIVEHEKIPYQRRDTWWRDSLRPTPIPGSYPVRDFLEEAQLNPVKATYNFKSEGRKRASIYQQLPDLTLPNTFMYYPPSFVELVEKRPATYSFKSTSRQSNYPVSGDKNISTDPGQYDLFPRPVPTFPTKSYMFRSAVQRHPIFPLKQGPGPGEYEIKDAQPVPIRSSFISKVPRILPAHTKVPGPGYYWPTKQAPRQPRTIASLGREHTIFFSNVPEL</sequence>
<dbReference type="GO" id="GO:0001939">
    <property type="term" value="C:female pronucleus"/>
    <property type="evidence" value="ECO:0007669"/>
    <property type="project" value="TreeGrafter"/>
</dbReference>
<dbReference type="GO" id="GO:0001940">
    <property type="term" value="C:male pronucleus"/>
    <property type="evidence" value="ECO:0007669"/>
    <property type="project" value="TreeGrafter"/>
</dbReference>
<accession>A0A6P9CGL9</accession>
<dbReference type="GO" id="GO:0042393">
    <property type="term" value="F:histone binding"/>
    <property type="evidence" value="ECO:0007669"/>
    <property type="project" value="TreeGrafter"/>
</dbReference>
<dbReference type="GO" id="GO:0003682">
    <property type="term" value="F:chromatin binding"/>
    <property type="evidence" value="ECO:0007669"/>
    <property type="project" value="TreeGrafter"/>
</dbReference>
<dbReference type="KEGG" id="pgut:117671614"/>
<dbReference type="InParanoid" id="A0A6P9CGL9"/>
<dbReference type="PANTHER" id="PTHR35678">
    <property type="entry name" value="PROTEIN STPG4"/>
    <property type="match status" value="1"/>
</dbReference>
<evidence type="ECO:0000313" key="3">
    <source>
        <dbReference type="RefSeq" id="XP_034283508.1"/>
    </source>
</evidence>
<feature type="region of interest" description="Disordered" evidence="1">
    <location>
        <begin position="118"/>
        <end position="141"/>
    </location>
</feature>
<organism evidence="2 3">
    <name type="scientific">Pantherophis guttatus</name>
    <name type="common">Corn snake</name>
    <name type="synonym">Elaphe guttata</name>
    <dbReference type="NCBI Taxonomy" id="94885"/>
    <lineage>
        <taxon>Eukaryota</taxon>
        <taxon>Metazoa</taxon>
        <taxon>Chordata</taxon>
        <taxon>Craniata</taxon>
        <taxon>Vertebrata</taxon>
        <taxon>Euteleostomi</taxon>
        <taxon>Lepidosauria</taxon>
        <taxon>Squamata</taxon>
        <taxon>Bifurcata</taxon>
        <taxon>Unidentata</taxon>
        <taxon>Episquamata</taxon>
        <taxon>Toxicofera</taxon>
        <taxon>Serpentes</taxon>
        <taxon>Colubroidea</taxon>
        <taxon>Colubridae</taxon>
        <taxon>Colubrinae</taxon>
        <taxon>Pantherophis</taxon>
    </lineage>
</organism>